<name>A0A4R3YEY1_9PROT</name>
<evidence type="ECO:0000313" key="10">
    <source>
        <dbReference type="EMBL" id="TCV90737.1"/>
    </source>
</evidence>
<keyword evidence="3" id="KW-1003">Cell membrane</keyword>
<reference evidence="10 11" key="1">
    <citation type="submission" date="2019-03" db="EMBL/GenBank/DDBJ databases">
        <title>Genomic Encyclopedia of Type Strains, Phase IV (KMG-IV): sequencing the most valuable type-strain genomes for metagenomic binning, comparative biology and taxonomic classification.</title>
        <authorList>
            <person name="Goeker M."/>
        </authorList>
    </citation>
    <scope>NUCLEOTIDE SEQUENCE [LARGE SCALE GENOMIC DNA]</scope>
    <source>
        <strain evidence="10 11">DSM 100309</strain>
    </source>
</reference>
<gene>
    <name evidence="10" type="ORF">EDC63_101711</name>
</gene>
<dbReference type="SUPFAM" id="SSF103088">
    <property type="entry name" value="OmpA-like"/>
    <property type="match status" value="1"/>
</dbReference>
<dbReference type="PANTHER" id="PTHR30329:SF20">
    <property type="entry name" value="EXPORTED PROTEIN"/>
    <property type="match status" value="1"/>
</dbReference>
<comment type="subcellular location">
    <subcellularLocation>
        <location evidence="1">Cell membrane</location>
        <topology evidence="1">Single-pass membrane protein</topology>
    </subcellularLocation>
</comment>
<feature type="transmembrane region" description="Helical" evidence="8">
    <location>
        <begin position="20"/>
        <end position="37"/>
    </location>
</feature>
<dbReference type="Gene3D" id="3.30.1330.60">
    <property type="entry name" value="OmpA-like domain"/>
    <property type="match status" value="1"/>
</dbReference>
<dbReference type="GO" id="GO:0005886">
    <property type="term" value="C:plasma membrane"/>
    <property type="evidence" value="ECO:0007669"/>
    <property type="project" value="UniProtKB-SubCell"/>
</dbReference>
<keyword evidence="6 7" id="KW-0472">Membrane</keyword>
<feature type="domain" description="OmpA-like" evidence="9">
    <location>
        <begin position="129"/>
        <end position="249"/>
    </location>
</feature>
<dbReference type="Proteomes" id="UP000295367">
    <property type="component" value="Unassembled WGS sequence"/>
</dbReference>
<comment type="similarity">
    <text evidence="2">Belongs to the MotB family.</text>
</comment>
<dbReference type="InterPro" id="IPR025713">
    <property type="entry name" value="MotB-like_N_dom"/>
</dbReference>
<keyword evidence="5 8" id="KW-1133">Transmembrane helix</keyword>
<dbReference type="InterPro" id="IPR050330">
    <property type="entry name" value="Bact_OuterMem_StrucFunc"/>
</dbReference>
<evidence type="ECO:0000256" key="2">
    <source>
        <dbReference type="ARBA" id="ARBA00008914"/>
    </source>
</evidence>
<dbReference type="InterPro" id="IPR006665">
    <property type="entry name" value="OmpA-like"/>
</dbReference>
<dbReference type="Pfam" id="PF00691">
    <property type="entry name" value="OmpA"/>
    <property type="match status" value="1"/>
</dbReference>
<dbReference type="Pfam" id="PF13677">
    <property type="entry name" value="MotB_plug"/>
    <property type="match status" value="1"/>
</dbReference>
<evidence type="ECO:0000256" key="1">
    <source>
        <dbReference type="ARBA" id="ARBA00004162"/>
    </source>
</evidence>
<evidence type="ECO:0000256" key="7">
    <source>
        <dbReference type="PROSITE-ProRule" id="PRU00473"/>
    </source>
</evidence>
<dbReference type="AlphaFoldDB" id="A0A4R3YEY1"/>
<dbReference type="OrthoDB" id="9815217at2"/>
<protein>
    <submittedName>
        <fullName evidence="10">Chemotaxis protein MotB</fullName>
    </submittedName>
</protein>
<sequence length="261" mass="28700">MARKHKQEEHENHERWLVSYADFITLLFAFFVVMYSISQVNEGKYRVLSDSLVNAFKTQSRADMPVPTGTQSGAAKRNQPSQVLPIKRTPVQDQKRKQQEAKMKSIAKDILKVLEPLVKGGKVRVTQSSRGVAIEINASLLFESGMALLEPDSTNALTAVGHVLAGVNNNIQVEGYSDNSPISTPQYPSNWELSSARSSSVVRVFTASGVSPERLVAIGYGENKPVDTNDTAEGRSRNRRVTVMILSDVQEGVTEIPLGTQ</sequence>
<keyword evidence="4 8" id="KW-0812">Transmembrane</keyword>
<evidence type="ECO:0000256" key="8">
    <source>
        <dbReference type="SAM" id="Phobius"/>
    </source>
</evidence>
<dbReference type="EMBL" id="SMCO01000001">
    <property type="protein sequence ID" value="TCV90737.1"/>
    <property type="molecule type" value="Genomic_DNA"/>
</dbReference>
<dbReference type="NCBIfam" id="NF006541">
    <property type="entry name" value="PRK09038.1"/>
    <property type="match status" value="1"/>
</dbReference>
<comment type="caution">
    <text evidence="10">The sequence shown here is derived from an EMBL/GenBank/DDBJ whole genome shotgun (WGS) entry which is preliminary data.</text>
</comment>
<dbReference type="RefSeq" id="WP_124947371.1">
    <property type="nucleotide sequence ID" value="NZ_BHVT01000073.1"/>
</dbReference>
<evidence type="ECO:0000256" key="4">
    <source>
        <dbReference type="ARBA" id="ARBA00022692"/>
    </source>
</evidence>
<evidence type="ECO:0000259" key="9">
    <source>
        <dbReference type="PROSITE" id="PS51123"/>
    </source>
</evidence>
<proteinExistence type="inferred from homology"/>
<organism evidence="10 11">
    <name type="scientific">Sulfurirhabdus autotrophica</name>
    <dbReference type="NCBI Taxonomy" id="1706046"/>
    <lineage>
        <taxon>Bacteria</taxon>
        <taxon>Pseudomonadati</taxon>
        <taxon>Pseudomonadota</taxon>
        <taxon>Betaproteobacteria</taxon>
        <taxon>Nitrosomonadales</taxon>
        <taxon>Sulfuricellaceae</taxon>
        <taxon>Sulfurirhabdus</taxon>
    </lineage>
</organism>
<evidence type="ECO:0000313" key="11">
    <source>
        <dbReference type="Proteomes" id="UP000295367"/>
    </source>
</evidence>
<evidence type="ECO:0000256" key="3">
    <source>
        <dbReference type="ARBA" id="ARBA00022475"/>
    </source>
</evidence>
<dbReference type="PANTHER" id="PTHR30329">
    <property type="entry name" value="STATOR ELEMENT OF FLAGELLAR MOTOR COMPLEX"/>
    <property type="match status" value="1"/>
</dbReference>
<dbReference type="PROSITE" id="PS51123">
    <property type="entry name" value="OMPA_2"/>
    <property type="match status" value="1"/>
</dbReference>
<dbReference type="InterPro" id="IPR036737">
    <property type="entry name" value="OmpA-like_sf"/>
</dbReference>
<dbReference type="CDD" id="cd07185">
    <property type="entry name" value="OmpA_C-like"/>
    <property type="match status" value="1"/>
</dbReference>
<evidence type="ECO:0000256" key="6">
    <source>
        <dbReference type="ARBA" id="ARBA00023136"/>
    </source>
</evidence>
<accession>A0A4R3YEY1</accession>
<keyword evidence="11" id="KW-1185">Reference proteome</keyword>
<evidence type="ECO:0000256" key="5">
    <source>
        <dbReference type="ARBA" id="ARBA00022989"/>
    </source>
</evidence>